<keyword evidence="3" id="KW-1185">Reference proteome</keyword>
<gene>
    <name evidence="2" type="ORF">GCM10009864_36610</name>
</gene>
<reference evidence="3" key="1">
    <citation type="journal article" date="2019" name="Int. J. Syst. Evol. Microbiol.">
        <title>The Global Catalogue of Microorganisms (GCM) 10K type strain sequencing project: providing services to taxonomists for standard genome sequencing and annotation.</title>
        <authorList>
            <consortium name="The Broad Institute Genomics Platform"/>
            <consortium name="The Broad Institute Genome Sequencing Center for Infectious Disease"/>
            <person name="Wu L."/>
            <person name="Ma J."/>
        </authorList>
    </citation>
    <scope>NUCLEOTIDE SEQUENCE [LARGE SCALE GENOMIC DNA]</scope>
    <source>
        <strain evidence="3">JCM 16374</strain>
    </source>
</reference>
<dbReference type="Proteomes" id="UP001500994">
    <property type="component" value="Unassembled WGS sequence"/>
</dbReference>
<protein>
    <submittedName>
        <fullName evidence="2">Uncharacterized protein</fullName>
    </submittedName>
</protein>
<organism evidence="2 3">
    <name type="scientific">Streptomyces lunalinharesii</name>
    <dbReference type="NCBI Taxonomy" id="333384"/>
    <lineage>
        <taxon>Bacteria</taxon>
        <taxon>Bacillati</taxon>
        <taxon>Actinomycetota</taxon>
        <taxon>Actinomycetes</taxon>
        <taxon>Kitasatosporales</taxon>
        <taxon>Streptomycetaceae</taxon>
        <taxon>Streptomyces</taxon>
    </lineage>
</organism>
<proteinExistence type="predicted"/>
<name>A0ABP6EBN6_9ACTN</name>
<evidence type="ECO:0000313" key="3">
    <source>
        <dbReference type="Proteomes" id="UP001500994"/>
    </source>
</evidence>
<feature type="region of interest" description="Disordered" evidence="1">
    <location>
        <begin position="29"/>
        <end position="49"/>
    </location>
</feature>
<dbReference type="EMBL" id="BAAARK010000010">
    <property type="protein sequence ID" value="GAA2664641.1"/>
    <property type="molecule type" value="Genomic_DNA"/>
</dbReference>
<comment type="caution">
    <text evidence="2">The sequence shown here is derived from an EMBL/GenBank/DDBJ whole genome shotgun (WGS) entry which is preliminary data.</text>
</comment>
<evidence type="ECO:0000256" key="1">
    <source>
        <dbReference type="SAM" id="MobiDB-lite"/>
    </source>
</evidence>
<sequence length="49" mass="5307">MTNAIARPLAPAWGLTFPARRPRQVLWPSANVPDTVKSPQSHAGEASVR</sequence>
<evidence type="ECO:0000313" key="2">
    <source>
        <dbReference type="EMBL" id="GAA2664641.1"/>
    </source>
</evidence>
<accession>A0ABP6EBN6</accession>